<evidence type="ECO:0000313" key="3">
    <source>
        <dbReference type="EMBL" id="PWZ02987.1"/>
    </source>
</evidence>
<gene>
    <name evidence="3" type="ORF">BCV70DRAFT_9300</name>
</gene>
<keyword evidence="2" id="KW-0472">Membrane</keyword>
<dbReference type="AlphaFoldDB" id="A0A317XXH2"/>
<name>A0A317XXH2_9BASI</name>
<feature type="region of interest" description="Disordered" evidence="1">
    <location>
        <begin position="1"/>
        <end position="25"/>
    </location>
</feature>
<keyword evidence="2" id="KW-0812">Transmembrane</keyword>
<proteinExistence type="predicted"/>
<dbReference type="InParanoid" id="A0A317XXH2"/>
<dbReference type="EMBL" id="KZ819188">
    <property type="protein sequence ID" value="PWZ02987.1"/>
    <property type="molecule type" value="Genomic_DNA"/>
</dbReference>
<accession>A0A317XXH2</accession>
<evidence type="ECO:0000256" key="2">
    <source>
        <dbReference type="SAM" id="Phobius"/>
    </source>
</evidence>
<evidence type="ECO:0000256" key="1">
    <source>
        <dbReference type="SAM" id="MobiDB-lite"/>
    </source>
</evidence>
<keyword evidence="2" id="KW-1133">Transmembrane helix</keyword>
<feature type="transmembrane region" description="Helical" evidence="2">
    <location>
        <begin position="49"/>
        <end position="70"/>
    </location>
</feature>
<reference evidence="3 4" key="1">
    <citation type="journal article" date="2018" name="Mol. Biol. Evol.">
        <title>Broad Genomic Sampling Reveals a Smut Pathogenic Ancestry of the Fungal Clade Ustilaginomycotina.</title>
        <authorList>
            <person name="Kijpornyongpan T."/>
            <person name="Mondo S.J."/>
            <person name="Barry K."/>
            <person name="Sandor L."/>
            <person name="Lee J."/>
            <person name="Lipzen A."/>
            <person name="Pangilinan J."/>
            <person name="LaButti K."/>
            <person name="Hainaut M."/>
            <person name="Henrissat B."/>
            <person name="Grigoriev I.V."/>
            <person name="Spatafora J.W."/>
            <person name="Aime M.C."/>
        </authorList>
    </citation>
    <scope>NUCLEOTIDE SEQUENCE [LARGE SCALE GENOMIC DNA]</scope>
    <source>
        <strain evidence="3 4">MCA 3645</strain>
    </source>
</reference>
<sequence length="88" mass="9752">MLSFPISLEARPQGRERQGGTRAYRPSGCAATAVTHAHYCVSKLTAKPIVSYCCMCVYVCVVFVFAFGVAKLRSARTRQLFSRQRCSV</sequence>
<organism evidence="3 4">
    <name type="scientific">Testicularia cyperi</name>
    <dbReference type="NCBI Taxonomy" id="1882483"/>
    <lineage>
        <taxon>Eukaryota</taxon>
        <taxon>Fungi</taxon>
        <taxon>Dikarya</taxon>
        <taxon>Basidiomycota</taxon>
        <taxon>Ustilaginomycotina</taxon>
        <taxon>Ustilaginomycetes</taxon>
        <taxon>Ustilaginales</taxon>
        <taxon>Anthracoideaceae</taxon>
        <taxon>Testicularia</taxon>
    </lineage>
</organism>
<dbReference type="Proteomes" id="UP000246740">
    <property type="component" value="Unassembled WGS sequence"/>
</dbReference>
<keyword evidence="4" id="KW-1185">Reference proteome</keyword>
<protein>
    <submittedName>
        <fullName evidence="3">Uncharacterized protein</fullName>
    </submittedName>
</protein>
<evidence type="ECO:0000313" key="4">
    <source>
        <dbReference type="Proteomes" id="UP000246740"/>
    </source>
</evidence>